<dbReference type="Proteomes" id="UP000605970">
    <property type="component" value="Unassembled WGS sequence"/>
</dbReference>
<evidence type="ECO:0000313" key="3">
    <source>
        <dbReference type="EMBL" id="KAF7624758.1"/>
    </source>
</evidence>
<protein>
    <submittedName>
        <fullName evidence="3">Uncharacterized protein</fullName>
    </submittedName>
</protein>
<evidence type="ECO:0000256" key="2">
    <source>
        <dbReference type="SAM" id="SignalP"/>
    </source>
</evidence>
<gene>
    <name evidence="3" type="ORF">Mgra_00009965</name>
</gene>
<organism evidence="3 4">
    <name type="scientific">Meloidogyne graminicola</name>
    <dbReference type="NCBI Taxonomy" id="189291"/>
    <lineage>
        <taxon>Eukaryota</taxon>
        <taxon>Metazoa</taxon>
        <taxon>Ecdysozoa</taxon>
        <taxon>Nematoda</taxon>
        <taxon>Chromadorea</taxon>
        <taxon>Rhabditida</taxon>
        <taxon>Tylenchina</taxon>
        <taxon>Tylenchomorpha</taxon>
        <taxon>Tylenchoidea</taxon>
        <taxon>Meloidogynidae</taxon>
        <taxon>Meloidogyninae</taxon>
        <taxon>Meloidogyne</taxon>
    </lineage>
</organism>
<keyword evidence="1" id="KW-1133">Transmembrane helix</keyword>
<dbReference type="EMBL" id="JABEBT010000202">
    <property type="protein sequence ID" value="KAF7624758.1"/>
    <property type="molecule type" value="Genomic_DNA"/>
</dbReference>
<keyword evidence="1" id="KW-0472">Membrane</keyword>
<accession>A0A8S9ZAV8</accession>
<keyword evidence="2" id="KW-0732">Signal</keyword>
<evidence type="ECO:0000256" key="1">
    <source>
        <dbReference type="SAM" id="Phobius"/>
    </source>
</evidence>
<keyword evidence="1" id="KW-0812">Transmembrane</keyword>
<name>A0A8S9ZAV8_9BILA</name>
<feature type="signal peptide" evidence="2">
    <location>
        <begin position="1"/>
        <end position="26"/>
    </location>
</feature>
<evidence type="ECO:0000313" key="4">
    <source>
        <dbReference type="Proteomes" id="UP000605970"/>
    </source>
</evidence>
<keyword evidence="4" id="KW-1185">Reference proteome</keyword>
<dbReference type="OrthoDB" id="5901578at2759"/>
<sequence>MFFVQNTNFSFISTMFLLSCLKLCFCSTTFVLSTTNYENNTKEVNNTNNYGQMNSSSLAMNEIYPLVNASNSSDTSFETIDKAINQTETFHQGNLLFVNATIEFFNFDKSNPCGWNNLTNVDKRTLIILINEKADKEDIRVAADNILVPRWMAFCVSLGVVLIILIVAILLFIICCNGRK</sequence>
<feature type="chain" id="PRO_5035744037" evidence="2">
    <location>
        <begin position="27"/>
        <end position="180"/>
    </location>
</feature>
<feature type="transmembrane region" description="Helical" evidence="1">
    <location>
        <begin position="151"/>
        <end position="174"/>
    </location>
</feature>
<dbReference type="AlphaFoldDB" id="A0A8S9ZAV8"/>
<comment type="caution">
    <text evidence="3">The sequence shown here is derived from an EMBL/GenBank/DDBJ whole genome shotgun (WGS) entry which is preliminary data.</text>
</comment>
<reference evidence="3" key="1">
    <citation type="journal article" date="2020" name="Ecol. Evol.">
        <title>Genome structure and content of the rice root-knot nematode (Meloidogyne graminicola).</title>
        <authorList>
            <person name="Phan N.T."/>
            <person name="Danchin E.G.J."/>
            <person name="Klopp C."/>
            <person name="Perfus-Barbeoch L."/>
            <person name="Kozlowski D.K."/>
            <person name="Koutsovoulos G.D."/>
            <person name="Lopez-Roques C."/>
            <person name="Bouchez O."/>
            <person name="Zahm M."/>
            <person name="Besnard G."/>
            <person name="Bellafiore S."/>
        </authorList>
    </citation>
    <scope>NUCLEOTIDE SEQUENCE</scope>
    <source>
        <strain evidence="3">VN-18</strain>
    </source>
</reference>
<proteinExistence type="predicted"/>